<evidence type="ECO:0000313" key="1">
    <source>
        <dbReference type="EMBL" id="KAH7946283.1"/>
    </source>
</evidence>
<keyword evidence="2" id="KW-1185">Reference proteome</keyword>
<dbReference type="EMBL" id="CM023475">
    <property type="protein sequence ID" value="KAH7946283.1"/>
    <property type="molecule type" value="Genomic_DNA"/>
</dbReference>
<proteinExistence type="predicted"/>
<sequence length="192" mass="21229">MGRKCAAGRTVRTIRWDAYRRAYAEQPKTASVRGRASRALRMVTSETEVDPGLVITLNAREDARIEGSGVMDAAVENVAAIEDNYPANAVITEDFRDEPNILHIFVIAIVMAFIAGPFVSWMINKLGFGKKGIKPNSVAAYWQASMQGVVPKASLFALLQRWGVRGLPATAKFFIGYITFYITFFFSLLDIA</sequence>
<gene>
    <name evidence="1" type="ORF">HPB49_022597</name>
</gene>
<evidence type="ECO:0000313" key="2">
    <source>
        <dbReference type="Proteomes" id="UP000821865"/>
    </source>
</evidence>
<dbReference type="Proteomes" id="UP000821865">
    <property type="component" value="Chromosome 6"/>
</dbReference>
<reference evidence="1" key="1">
    <citation type="submission" date="2020-05" db="EMBL/GenBank/DDBJ databases">
        <title>Large-scale comparative analyses of tick genomes elucidate their genetic diversity and vector capacities.</title>
        <authorList>
            <person name="Jia N."/>
            <person name="Wang J."/>
            <person name="Shi W."/>
            <person name="Du L."/>
            <person name="Sun Y."/>
            <person name="Zhan W."/>
            <person name="Jiang J."/>
            <person name="Wang Q."/>
            <person name="Zhang B."/>
            <person name="Ji P."/>
            <person name="Sakyi L.B."/>
            <person name="Cui X."/>
            <person name="Yuan T."/>
            <person name="Jiang B."/>
            <person name="Yang W."/>
            <person name="Lam T.T.-Y."/>
            <person name="Chang Q."/>
            <person name="Ding S."/>
            <person name="Wang X."/>
            <person name="Zhu J."/>
            <person name="Ruan X."/>
            <person name="Zhao L."/>
            <person name="Wei J."/>
            <person name="Que T."/>
            <person name="Du C."/>
            <person name="Cheng J."/>
            <person name="Dai P."/>
            <person name="Han X."/>
            <person name="Huang E."/>
            <person name="Gao Y."/>
            <person name="Liu J."/>
            <person name="Shao H."/>
            <person name="Ye R."/>
            <person name="Li L."/>
            <person name="Wei W."/>
            <person name="Wang X."/>
            <person name="Wang C."/>
            <person name="Yang T."/>
            <person name="Huo Q."/>
            <person name="Li W."/>
            <person name="Guo W."/>
            <person name="Chen H."/>
            <person name="Zhou L."/>
            <person name="Ni X."/>
            <person name="Tian J."/>
            <person name="Zhou Y."/>
            <person name="Sheng Y."/>
            <person name="Liu T."/>
            <person name="Pan Y."/>
            <person name="Xia L."/>
            <person name="Li J."/>
            <person name="Zhao F."/>
            <person name="Cao W."/>
        </authorList>
    </citation>
    <scope>NUCLEOTIDE SEQUENCE</scope>
    <source>
        <strain evidence="1">Dsil-2018</strain>
    </source>
</reference>
<organism evidence="1 2">
    <name type="scientific">Dermacentor silvarum</name>
    <name type="common">Tick</name>
    <dbReference type="NCBI Taxonomy" id="543639"/>
    <lineage>
        <taxon>Eukaryota</taxon>
        <taxon>Metazoa</taxon>
        <taxon>Ecdysozoa</taxon>
        <taxon>Arthropoda</taxon>
        <taxon>Chelicerata</taxon>
        <taxon>Arachnida</taxon>
        <taxon>Acari</taxon>
        <taxon>Parasitiformes</taxon>
        <taxon>Ixodida</taxon>
        <taxon>Ixodoidea</taxon>
        <taxon>Ixodidae</taxon>
        <taxon>Rhipicephalinae</taxon>
        <taxon>Dermacentor</taxon>
    </lineage>
</organism>
<comment type="caution">
    <text evidence="1">The sequence shown here is derived from an EMBL/GenBank/DDBJ whole genome shotgun (WGS) entry which is preliminary data.</text>
</comment>
<accession>A0ACB8CN18</accession>
<protein>
    <submittedName>
        <fullName evidence="1">Uncharacterized protein</fullName>
    </submittedName>
</protein>
<name>A0ACB8CN18_DERSI</name>